<protein>
    <recommendedName>
        <fullName evidence="3">CHRD domain-containing protein</fullName>
    </recommendedName>
</protein>
<evidence type="ECO:0000256" key="1">
    <source>
        <dbReference type="SAM" id="MobiDB-lite"/>
    </source>
</evidence>
<feature type="compositionally biased region" description="Low complexity" evidence="1">
    <location>
        <begin position="27"/>
        <end position="40"/>
    </location>
</feature>
<evidence type="ECO:0000256" key="2">
    <source>
        <dbReference type="SAM" id="SignalP"/>
    </source>
</evidence>
<evidence type="ECO:0000313" key="4">
    <source>
        <dbReference type="EMBL" id="QKM67077.1"/>
    </source>
</evidence>
<organism evidence="4 5">
    <name type="scientific">Streptomyces tsukubensis (strain DSM 42081 / NBRC 108919 / NRRL 18488 / 9993)</name>
    <dbReference type="NCBI Taxonomy" id="1114943"/>
    <lineage>
        <taxon>Bacteria</taxon>
        <taxon>Bacillati</taxon>
        <taxon>Actinomycetota</taxon>
        <taxon>Actinomycetes</taxon>
        <taxon>Kitasatosporales</taxon>
        <taxon>Streptomycetaceae</taxon>
        <taxon>Streptomyces</taxon>
    </lineage>
</organism>
<name>A0A7G3U9Q6_STRT9</name>
<dbReference type="EMBL" id="CP029159">
    <property type="protein sequence ID" value="QKM67077.1"/>
    <property type="molecule type" value="Genomic_DNA"/>
</dbReference>
<dbReference type="RefSeq" id="WP_130585274.1">
    <property type="nucleotide sequence ID" value="NZ_CP029159.1"/>
</dbReference>
<dbReference type="SMART" id="SM00754">
    <property type="entry name" value="CHRD"/>
    <property type="match status" value="2"/>
</dbReference>
<feature type="domain" description="CHRD" evidence="3">
    <location>
        <begin position="44"/>
        <end position="160"/>
    </location>
</feature>
<feature type="region of interest" description="Disordered" evidence="1">
    <location>
        <begin position="27"/>
        <end position="48"/>
    </location>
</feature>
<proteinExistence type="predicted"/>
<dbReference type="PROSITE" id="PS51257">
    <property type="entry name" value="PROKAR_LIPOPROTEIN"/>
    <property type="match status" value="1"/>
</dbReference>
<sequence length="298" mass="29526">MPMPARRRILLAAHAALLTAAVTACGSTSTTPPATSAPGPVTRQAPPAAAAGSSLIARLGGGQGAGAVALLRSDDDRIVFSLTWNGFTAPRSATLLGSDARPLAELFGGPLPQGARAAAGRVTVTDPALAEKLRARPGDFAVSVAADGLPGGTLAGPVAASPTPVDPLGVIPGGTLRALADGRQETAGGGPAARADDDARTTVSLSPGNGTLGYALAWVNLEPPTAAHLHRGALGRTGPVAVPLITAPLPPTLIAVSGTAEVEDTAVLRELAAAPGGFYADLHTRSFPAGAVRGQVFR</sequence>
<keyword evidence="5" id="KW-1185">Reference proteome</keyword>
<feature type="signal peptide" evidence="2">
    <location>
        <begin position="1"/>
        <end position="24"/>
    </location>
</feature>
<dbReference type="Pfam" id="PF07452">
    <property type="entry name" value="CHRD"/>
    <property type="match status" value="1"/>
</dbReference>
<evidence type="ECO:0000313" key="5">
    <source>
        <dbReference type="Proteomes" id="UP000005940"/>
    </source>
</evidence>
<feature type="domain" description="CHRD" evidence="3">
    <location>
        <begin position="174"/>
        <end position="298"/>
    </location>
</feature>
<reference evidence="4 5" key="1">
    <citation type="journal article" date="2012" name="J. Bacteriol.">
        <title>Draft genome of Streptomyces tsukubaensis NRRL 18488, the producer of the clinically important immunosuppressant tacrolimus (FK506).</title>
        <authorList>
            <person name="Barreiro C."/>
            <person name="Prieto C."/>
            <person name="Sola-Landa A."/>
            <person name="Solera E."/>
            <person name="Martinez-Castro M."/>
            <person name="Perez-Redondo R."/>
            <person name="Garcia-Estrada C."/>
            <person name="Aparicio J.F."/>
            <person name="Fernandez-Martinez L.T."/>
            <person name="Santos-Aberturas J."/>
            <person name="Salehi-Najafabadi Z."/>
            <person name="Rodriguez-Garcia A."/>
            <person name="Tauch A."/>
            <person name="Martin J.F."/>
        </authorList>
    </citation>
    <scope>NUCLEOTIDE SEQUENCE [LARGE SCALE GENOMIC DNA]</scope>
    <source>
        <strain evidence="5">DSM 42081 / NBRC 108919 / NRRL 18488 / 9993</strain>
    </source>
</reference>
<accession>A0A7G3U9Q6</accession>
<dbReference type="Proteomes" id="UP000005940">
    <property type="component" value="Chromosome"/>
</dbReference>
<gene>
    <name evidence="4" type="ORF">STSU_007740</name>
</gene>
<dbReference type="InterPro" id="IPR010895">
    <property type="entry name" value="CHRD"/>
</dbReference>
<feature type="chain" id="PRO_5038831274" description="CHRD domain-containing protein" evidence="2">
    <location>
        <begin position="25"/>
        <end position="298"/>
    </location>
</feature>
<keyword evidence="2" id="KW-0732">Signal</keyword>
<evidence type="ECO:0000259" key="3">
    <source>
        <dbReference type="SMART" id="SM00754"/>
    </source>
</evidence>
<dbReference type="AlphaFoldDB" id="A0A7G3U9Q6"/>